<feature type="region of interest" description="Disordered" evidence="1">
    <location>
        <begin position="42"/>
        <end position="123"/>
    </location>
</feature>
<accession>A0A183KHI8</accession>
<reference evidence="4" key="1">
    <citation type="submission" date="2016-06" db="UniProtKB">
        <authorList>
            <consortium name="WormBaseParasite"/>
        </authorList>
    </citation>
    <scope>IDENTIFICATION</scope>
</reference>
<proteinExistence type="predicted"/>
<evidence type="ECO:0000256" key="1">
    <source>
        <dbReference type="SAM" id="MobiDB-lite"/>
    </source>
</evidence>
<dbReference type="WBParaSite" id="SCUD_0001449201-mRNA-1">
    <property type="protein sequence ID" value="SCUD_0001449201-mRNA-1"/>
    <property type="gene ID" value="SCUD_0001449201"/>
</dbReference>
<organism evidence="4">
    <name type="scientific">Schistosoma curassoni</name>
    <dbReference type="NCBI Taxonomy" id="6186"/>
    <lineage>
        <taxon>Eukaryota</taxon>
        <taxon>Metazoa</taxon>
        <taxon>Spiralia</taxon>
        <taxon>Lophotrochozoa</taxon>
        <taxon>Platyhelminthes</taxon>
        <taxon>Trematoda</taxon>
        <taxon>Digenea</taxon>
        <taxon>Strigeidida</taxon>
        <taxon>Schistosomatoidea</taxon>
        <taxon>Schistosomatidae</taxon>
        <taxon>Schistosoma</taxon>
    </lineage>
</organism>
<gene>
    <name evidence="2" type="ORF">SCUD_LOCUS14490</name>
</gene>
<name>A0A183KHI8_9TREM</name>
<dbReference type="AlphaFoldDB" id="A0A183KHI8"/>
<keyword evidence="3" id="KW-1185">Reference proteome</keyword>
<dbReference type="EMBL" id="UZAK01036763">
    <property type="protein sequence ID" value="VDP56583.1"/>
    <property type="molecule type" value="Genomic_DNA"/>
</dbReference>
<evidence type="ECO:0000313" key="4">
    <source>
        <dbReference type="WBParaSite" id="SCUD_0001449201-mRNA-1"/>
    </source>
</evidence>
<reference evidence="2 3" key="2">
    <citation type="submission" date="2018-11" db="EMBL/GenBank/DDBJ databases">
        <authorList>
            <consortium name="Pathogen Informatics"/>
        </authorList>
    </citation>
    <scope>NUCLEOTIDE SEQUENCE [LARGE SCALE GENOMIC DNA]</scope>
    <source>
        <strain evidence="2">Dakar</strain>
        <strain evidence="3">Dakar, Senegal</strain>
    </source>
</reference>
<sequence>MLRQFYSIGRKLEELRKPSSRRYKCLLTVVYANYLYHYQQQHTVGENKPDPGGGRNQEEALEVDRTRNEESTQLSHKASPHMESSRSKEERETKEHNTLRNGDGYEKNDERLDRTGKEGPEQR</sequence>
<evidence type="ECO:0000313" key="2">
    <source>
        <dbReference type="EMBL" id="VDP56583.1"/>
    </source>
</evidence>
<dbReference type="Proteomes" id="UP000279833">
    <property type="component" value="Unassembled WGS sequence"/>
</dbReference>
<evidence type="ECO:0000313" key="3">
    <source>
        <dbReference type="Proteomes" id="UP000279833"/>
    </source>
</evidence>
<feature type="compositionally biased region" description="Basic and acidic residues" evidence="1">
    <location>
        <begin position="56"/>
        <end position="70"/>
    </location>
</feature>
<feature type="compositionally biased region" description="Basic and acidic residues" evidence="1">
    <location>
        <begin position="83"/>
        <end position="123"/>
    </location>
</feature>
<protein>
    <submittedName>
        <fullName evidence="4">BHLH domain-containing protein</fullName>
    </submittedName>
</protein>